<reference evidence="1" key="1">
    <citation type="journal article" date="2019" name="Mol. Ecol.">
        <title>Genome evolution and host-microbiome shifts correspond with intraspecific niche divergence within harmful algal bloom-forming Microcystis aeruginosa.</title>
        <authorList>
            <person name="Jackrel S.L."/>
            <person name="White J.D."/>
            <person name="Evans J.T."/>
            <person name="Buffin K."/>
            <person name="Hayden K."/>
            <person name="Sarnelle O."/>
            <person name="Denef V.J."/>
        </authorList>
    </citation>
    <scope>NUCLEOTIDE SEQUENCE</scope>
    <source>
        <strain evidence="1">G11-04</strain>
    </source>
</reference>
<accession>A0A966G1V4</accession>
<dbReference type="InterPro" id="IPR023214">
    <property type="entry name" value="HAD_sf"/>
</dbReference>
<dbReference type="InterPro" id="IPR011949">
    <property type="entry name" value="HAD-SF_hydro_IA_REG-2-like"/>
</dbReference>
<gene>
    <name evidence="1" type="ORF">GPJ16_18290</name>
</gene>
<dbReference type="PANTHER" id="PTHR46191">
    <property type="match status" value="1"/>
</dbReference>
<sequence length="239" mass="26560">MQKPQVIFLDAVGTLFGVKGSVGAIYSQIAANFGVEVAAESLEQSFLAIFPTSPPLAFPNVEPAQIPELEYQWWRSLTGAVFNNLGYLARFPDFEAFFGQLYRHFATAEPWVLYEDVIPALRLWQIQGIELGIISNFDSRIYQVLAELGLEYFFRTITISSQTGAAKPDPEIFQIALQKHDCSPAQAWHIGDSKKEDYQGAKSLGIEAFLIKRSTGQERKSLSVGIGDREGIHTLPANT</sequence>
<protein>
    <submittedName>
        <fullName evidence="1">HAD-IA family hydrolase</fullName>
    </submittedName>
</protein>
<keyword evidence="1" id="KW-0378">Hydrolase</keyword>
<dbReference type="EMBL" id="JAADAI010000287">
    <property type="protein sequence ID" value="NCS58737.1"/>
    <property type="molecule type" value="Genomic_DNA"/>
</dbReference>
<dbReference type="SUPFAM" id="SSF56784">
    <property type="entry name" value="HAD-like"/>
    <property type="match status" value="1"/>
</dbReference>
<dbReference type="AlphaFoldDB" id="A0A966G1V4"/>
<comment type="caution">
    <text evidence="1">The sequence shown here is derived from an EMBL/GenBank/DDBJ whole genome shotgun (WGS) entry which is preliminary data.</text>
</comment>
<organism evidence="1 2">
    <name type="scientific">Microcystis aeruginosa G11-04</name>
    <dbReference type="NCBI Taxonomy" id="2685956"/>
    <lineage>
        <taxon>Bacteria</taxon>
        <taxon>Bacillati</taxon>
        <taxon>Cyanobacteriota</taxon>
        <taxon>Cyanophyceae</taxon>
        <taxon>Oscillatoriophycideae</taxon>
        <taxon>Chroococcales</taxon>
        <taxon>Microcystaceae</taxon>
        <taxon>Microcystis</taxon>
    </lineage>
</organism>
<dbReference type="Pfam" id="PF00702">
    <property type="entry name" value="Hydrolase"/>
    <property type="match status" value="1"/>
</dbReference>
<dbReference type="InterPro" id="IPR036412">
    <property type="entry name" value="HAD-like_sf"/>
</dbReference>
<dbReference type="Gene3D" id="1.10.150.720">
    <property type="entry name" value="Haloacid dehalogenase-like hydrolase"/>
    <property type="match status" value="1"/>
</dbReference>
<proteinExistence type="predicted"/>
<dbReference type="NCBIfam" id="TIGR01549">
    <property type="entry name" value="HAD-SF-IA-v1"/>
    <property type="match status" value="1"/>
</dbReference>
<dbReference type="PANTHER" id="PTHR46191:SF2">
    <property type="entry name" value="HALOACID DEHALOGENASE-LIKE HYDROLASE DOMAIN-CONTAINING PROTEIN 3"/>
    <property type="match status" value="1"/>
</dbReference>
<evidence type="ECO:0000313" key="2">
    <source>
        <dbReference type="Proteomes" id="UP000799330"/>
    </source>
</evidence>
<name>A0A966G1V4_MICAE</name>
<dbReference type="InterPro" id="IPR006439">
    <property type="entry name" value="HAD-SF_hydro_IA"/>
</dbReference>
<dbReference type="InterPro" id="IPR051828">
    <property type="entry name" value="HAD-like_hydrolase_domain"/>
</dbReference>
<evidence type="ECO:0000313" key="1">
    <source>
        <dbReference type="EMBL" id="NCS58737.1"/>
    </source>
</evidence>
<dbReference type="NCBIfam" id="TIGR02252">
    <property type="entry name" value="DREG-2"/>
    <property type="match status" value="1"/>
</dbReference>
<dbReference type="Gene3D" id="3.40.50.1000">
    <property type="entry name" value="HAD superfamily/HAD-like"/>
    <property type="match status" value="1"/>
</dbReference>
<dbReference type="PRINTS" id="PR00413">
    <property type="entry name" value="HADHALOGNASE"/>
</dbReference>
<dbReference type="SFLD" id="SFLDG01129">
    <property type="entry name" value="C1.5:_HAD__Beta-PGM__Phosphata"/>
    <property type="match status" value="1"/>
</dbReference>
<dbReference type="Proteomes" id="UP000799330">
    <property type="component" value="Unassembled WGS sequence"/>
</dbReference>
<dbReference type="SFLD" id="SFLDS00003">
    <property type="entry name" value="Haloacid_Dehalogenase"/>
    <property type="match status" value="1"/>
</dbReference>
<dbReference type="GO" id="GO:0016787">
    <property type="term" value="F:hydrolase activity"/>
    <property type="evidence" value="ECO:0007669"/>
    <property type="project" value="UniProtKB-KW"/>
</dbReference>
<dbReference type="CDD" id="cd16415">
    <property type="entry name" value="HAD_dREG-2_like"/>
    <property type="match status" value="1"/>
</dbReference>
<dbReference type="InterPro" id="IPR044924">
    <property type="entry name" value="HAD-SF_hydro_IA_REG-2-like_cap"/>
</dbReference>